<proteinExistence type="predicted"/>
<dbReference type="Proteomes" id="UP000719766">
    <property type="component" value="Unassembled WGS sequence"/>
</dbReference>
<keyword evidence="1" id="KW-1133">Transmembrane helix</keyword>
<keyword evidence="1" id="KW-0472">Membrane</keyword>
<dbReference type="OrthoDB" id="5967843at2759"/>
<sequence>MSILQVLRCAHCSTSHGLQRFLPVVTGTGTSIHPFDFKQVALTPCNFNHFTTHYAKTSFHDVITRPQNIQVAAWYLIPKSASSVIPFHLTICIVTIIILVLRVDIYLKEKESDPLAARHSRCRKVSHRIYHGRKMKSLKVTEQTHIETRLAGTFLFSHKHIKRHTTGHFFAMLTYQPVNCFPTVRDLRHVDRAVLEDPALLEPDKSVRDQMDGRPVFLIIQEASR</sequence>
<dbReference type="EMBL" id="JABBWE010000027">
    <property type="protein sequence ID" value="KAG1794181.1"/>
    <property type="molecule type" value="Genomic_DNA"/>
</dbReference>
<reference evidence="2" key="1">
    <citation type="journal article" date="2020" name="New Phytol.">
        <title>Comparative genomics reveals dynamic genome evolution in host specialist ectomycorrhizal fungi.</title>
        <authorList>
            <person name="Lofgren L.A."/>
            <person name="Nguyen N.H."/>
            <person name="Vilgalys R."/>
            <person name="Ruytinx J."/>
            <person name="Liao H.L."/>
            <person name="Branco S."/>
            <person name="Kuo A."/>
            <person name="LaButti K."/>
            <person name="Lipzen A."/>
            <person name="Andreopoulos W."/>
            <person name="Pangilinan J."/>
            <person name="Riley R."/>
            <person name="Hundley H."/>
            <person name="Na H."/>
            <person name="Barry K."/>
            <person name="Grigoriev I.V."/>
            <person name="Stajich J.E."/>
            <person name="Kennedy P.G."/>
        </authorList>
    </citation>
    <scope>NUCLEOTIDE SEQUENCE</scope>
    <source>
        <strain evidence="2">S12</strain>
    </source>
</reference>
<name>A0A9P7AQ91_9AGAM</name>
<accession>A0A9P7AQ91</accession>
<gene>
    <name evidence="2" type="ORF">HD556DRAFT_443167</name>
</gene>
<dbReference type="RefSeq" id="XP_041160409.1">
    <property type="nucleotide sequence ID" value="XM_041310614.1"/>
</dbReference>
<protein>
    <submittedName>
        <fullName evidence="2">Uncharacterized protein</fullName>
    </submittedName>
</protein>
<keyword evidence="3" id="KW-1185">Reference proteome</keyword>
<organism evidence="2 3">
    <name type="scientific">Suillus plorans</name>
    <dbReference type="NCBI Taxonomy" id="116603"/>
    <lineage>
        <taxon>Eukaryota</taxon>
        <taxon>Fungi</taxon>
        <taxon>Dikarya</taxon>
        <taxon>Basidiomycota</taxon>
        <taxon>Agaricomycotina</taxon>
        <taxon>Agaricomycetes</taxon>
        <taxon>Agaricomycetidae</taxon>
        <taxon>Boletales</taxon>
        <taxon>Suillineae</taxon>
        <taxon>Suillaceae</taxon>
        <taxon>Suillus</taxon>
    </lineage>
</organism>
<keyword evidence="1" id="KW-0812">Transmembrane</keyword>
<evidence type="ECO:0000313" key="3">
    <source>
        <dbReference type="Proteomes" id="UP000719766"/>
    </source>
</evidence>
<dbReference type="AlphaFoldDB" id="A0A9P7AQ91"/>
<evidence type="ECO:0000256" key="1">
    <source>
        <dbReference type="SAM" id="Phobius"/>
    </source>
</evidence>
<dbReference type="GeneID" id="64604378"/>
<comment type="caution">
    <text evidence="2">The sequence shown here is derived from an EMBL/GenBank/DDBJ whole genome shotgun (WGS) entry which is preliminary data.</text>
</comment>
<evidence type="ECO:0000313" key="2">
    <source>
        <dbReference type="EMBL" id="KAG1794181.1"/>
    </source>
</evidence>
<feature type="transmembrane region" description="Helical" evidence="1">
    <location>
        <begin position="84"/>
        <end position="101"/>
    </location>
</feature>